<dbReference type="RefSeq" id="WP_170395179.1">
    <property type="nucleotide sequence ID" value="NZ_AMWJ02000003.1"/>
</dbReference>
<sequence>MDDAALTLAPDFLIEFLDIVRSLKSIDLAPKASVYPGTTEVSHKFHEGQDSISIPVWLCVEDPNYNAIMDDIAKARAPDFQNIHTSHIEMLRFAAFGVPRAYLTMLEEYRRGGFRSSQQAVNQIIQDHLDARNAEFRSLGKKVPKLESLVIAGEQVLNGIVAEIKSFNSTLEEKRLKQLTYGVSETEMTAIVERMFNLLVEAGLIFDNGTVKHGTPTRIYHRLIPHTAHLLSVRALGGSGAGGTINQTVEALD</sequence>
<proteinExistence type="predicted"/>
<comment type="caution">
    <text evidence="1">The sequence shown here is derived from an EMBL/GenBank/DDBJ whole genome shotgun (WGS) entry which is preliminary data.</text>
</comment>
<protein>
    <submittedName>
        <fullName evidence="1">Uncharacterized protein</fullName>
    </submittedName>
</protein>
<dbReference type="EMBL" id="AMWJ02000003">
    <property type="protein sequence ID" value="NNJ18480.1"/>
    <property type="molecule type" value="Genomic_DNA"/>
</dbReference>
<evidence type="ECO:0000313" key="1">
    <source>
        <dbReference type="EMBL" id="NNJ18480.1"/>
    </source>
</evidence>
<gene>
    <name evidence="1" type="ORF">CSV86_026545</name>
</gene>
<organism evidence="1 2">
    <name type="scientific">Pseudomonas bharatica CSV86</name>
    <dbReference type="NCBI Taxonomy" id="1005395"/>
    <lineage>
        <taxon>Bacteria</taxon>
        <taxon>Pseudomonadati</taxon>
        <taxon>Pseudomonadota</taxon>
        <taxon>Gammaproteobacteria</taxon>
        <taxon>Pseudomonadales</taxon>
        <taxon>Pseudomonadaceae</taxon>
        <taxon>Pseudomonas</taxon>
        <taxon>Pseudomonas bharatica</taxon>
    </lineage>
</organism>
<reference evidence="1 2" key="1">
    <citation type="journal article" date="2013" name="Genome Announc.">
        <title>Genome Sequence of Naphthalene-Degrading Soil Bacterium Pseudomonas putida CSV86.</title>
        <authorList>
            <person name="Phale P.S."/>
            <person name="Paliwal V."/>
            <person name="Raju S.C."/>
            <person name="Modak A."/>
            <person name="Purohit H.J."/>
        </authorList>
    </citation>
    <scope>NUCLEOTIDE SEQUENCE [LARGE SCALE GENOMIC DNA]</scope>
    <source>
        <strain evidence="1 2">CSV86</strain>
    </source>
</reference>
<name>A0A7K4ELZ2_9PSED</name>
<dbReference type="Proteomes" id="UP000010448">
    <property type="component" value="Unassembled WGS sequence"/>
</dbReference>
<accession>A0A7K4ELZ2</accession>
<evidence type="ECO:0000313" key="2">
    <source>
        <dbReference type="Proteomes" id="UP000010448"/>
    </source>
</evidence>
<keyword evidence="2" id="KW-1185">Reference proteome</keyword>
<dbReference type="AlphaFoldDB" id="A0A7K4ELZ2"/>